<keyword evidence="2" id="KW-1185">Reference proteome</keyword>
<name>A0ABZ2YDG0_9BACT</name>
<reference evidence="1 2" key="1">
    <citation type="submission" date="2023-03" db="EMBL/GenBank/DDBJ databases">
        <title>Novel Species.</title>
        <authorList>
            <person name="Ma S."/>
        </authorList>
    </citation>
    <scope>NUCLEOTIDE SEQUENCE [LARGE SCALE GENOMIC DNA]</scope>
    <source>
        <strain evidence="1 2">B11</strain>
    </source>
</reference>
<evidence type="ECO:0000313" key="1">
    <source>
        <dbReference type="EMBL" id="WZL76316.1"/>
    </source>
</evidence>
<dbReference type="EMBL" id="CP121689">
    <property type="protein sequence ID" value="WZL76316.1"/>
    <property type="molecule type" value="Genomic_DNA"/>
</dbReference>
<organism evidence="1 2">
    <name type="scientific">Thermatribacter velox</name>
    <dbReference type="NCBI Taxonomy" id="3039681"/>
    <lineage>
        <taxon>Bacteria</taxon>
        <taxon>Pseudomonadati</taxon>
        <taxon>Atribacterota</taxon>
        <taxon>Atribacteria</taxon>
        <taxon>Atribacterales</taxon>
        <taxon>Thermatribacteraceae</taxon>
        <taxon>Thermatribacter</taxon>
    </lineage>
</organism>
<proteinExistence type="predicted"/>
<gene>
    <name evidence="1" type="ORF">QBE54_00870</name>
</gene>
<protein>
    <submittedName>
        <fullName evidence="1">Uncharacterized protein</fullName>
    </submittedName>
</protein>
<sequence length="245" mass="27322">MLIYQQEGGSRSIGASAASGSGFRINVVTNLENSEVWGIEFLVLTNLSTYQIMVQPFKVMPLLVFLHPDAIQDLLNQADVLAQQGIVVRGGAVSENSIWVGIEEDVSSTDIWMSTEGLVQRFQYLTRQHEGSGVVYSQYLKHLYIDWPRVNEFPLVAQESHTYDIYITSYGVTSPAGSGSYELSSVQGEIARYRVVQFYSGMSLPSEEVMGVPSFGPFYVHPELLKKRCNSGDSRNRFGLAERTE</sequence>
<evidence type="ECO:0000313" key="2">
    <source>
        <dbReference type="Proteomes" id="UP001461341"/>
    </source>
</evidence>
<dbReference type="Proteomes" id="UP001461341">
    <property type="component" value="Chromosome"/>
</dbReference>
<dbReference type="RefSeq" id="WP_369018474.1">
    <property type="nucleotide sequence ID" value="NZ_CP121689.1"/>
</dbReference>
<accession>A0ABZ2YDG0</accession>